<evidence type="ECO:0000313" key="3">
    <source>
        <dbReference type="EMBL" id="VVC98302.1"/>
    </source>
</evidence>
<feature type="region of interest" description="Disordered" evidence="2">
    <location>
        <begin position="603"/>
        <end position="655"/>
    </location>
</feature>
<reference evidence="3 4" key="1">
    <citation type="submission" date="2017-07" db="EMBL/GenBank/DDBJ databases">
        <authorList>
            <person name="Talla V."/>
            <person name="Backstrom N."/>
        </authorList>
    </citation>
    <scope>NUCLEOTIDE SEQUENCE [LARGE SCALE GENOMIC DNA]</scope>
</reference>
<accession>A0A5E4QN52</accession>
<protein>
    <submittedName>
        <fullName evidence="3">Uncharacterized protein</fullName>
    </submittedName>
</protein>
<feature type="compositionally biased region" description="Basic and acidic residues" evidence="2">
    <location>
        <begin position="1126"/>
        <end position="1137"/>
    </location>
</feature>
<feature type="region of interest" description="Disordered" evidence="2">
    <location>
        <begin position="1656"/>
        <end position="1685"/>
    </location>
</feature>
<feature type="region of interest" description="Disordered" evidence="2">
    <location>
        <begin position="1431"/>
        <end position="1494"/>
    </location>
</feature>
<feature type="compositionally biased region" description="Polar residues" evidence="2">
    <location>
        <begin position="1431"/>
        <end position="1451"/>
    </location>
</feature>
<evidence type="ECO:0000256" key="1">
    <source>
        <dbReference type="SAM" id="Coils"/>
    </source>
</evidence>
<evidence type="ECO:0000313" key="4">
    <source>
        <dbReference type="Proteomes" id="UP000324832"/>
    </source>
</evidence>
<evidence type="ECO:0000256" key="2">
    <source>
        <dbReference type="SAM" id="MobiDB-lite"/>
    </source>
</evidence>
<name>A0A5E4QN52_9NEOP</name>
<keyword evidence="4" id="KW-1185">Reference proteome</keyword>
<feature type="compositionally biased region" description="Basic residues" evidence="2">
    <location>
        <begin position="534"/>
        <end position="544"/>
    </location>
</feature>
<feature type="region of interest" description="Disordered" evidence="2">
    <location>
        <begin position="397"/>
        <end position="416"/>
    </location>
</feature>
<feature type="region of interest" description="Disordered" evidence="2">
    <location>
        <begin position="1113"/>
        <end position="1153"/>
    </location>
</feature>
<dbReference type="Proteomes" id="UP000324832">
    <property type="component" value="Unassembled WGS sequence"/>
</dbReference>
<dbReference type="EMBL" id="FZQP02003468">
    <property type="protein sequence ID" value="VVC98302.1"/>
    <property type="molecule type" value="Genomic_DNA"/>
</dbReference>
<organism evidence="3 4">
    <name type="scientific">Leptidea sinapis</name>
    <dbReference type="NCBI Taxonomy" id="189913"/>
    <lineage>
        <taxon>Eukaryota</taxon>
        <taxon>Metazoa</taxon>
        <taxon>Ecdysozoa</taxon>
        <taxon>Arthropoda</taxon>
        <taxon>Hexapoda</taxon>
        <taxon>Insecta</taxon>
        <taxon>Pterygota</taxon>
        <taxon>Neoptera</taxon>
        <taxon>Endopterygota</taxon>
        <taxon>Lepidoptera</taxon>
        <taxon>Glossata</taxon>
        <taxon>Ditrysia</taxon>
        <taxon>Papilionoidea</taxon>
        <taxon>Pieridae</taxon>
        <taxon>Dismorphiinae</taxon>
        <taxon>Leptidea</taxon>
    </lineage>
</organism>
<feature type="region of interest" description="Disordered" evidence="2">
    <location>
        <begin position="967"/>
        <end position="986"/>
    </location>
</feature>
<feature type="compositionally biased region" description="Low complexity" evidence="2">
    <location>
        <begin position="1140"/>
        <end position="1149"/>
    </location>
</feature>
<feature type="compositionally biased region" description="Basic residues" evidence="2">
    <location>
        <begin position="1115"/>
        <end position="1125"/>
    </location>
</feature>
<feature type="compositionally biased region" description="Basic and acidic residues" evidence="2">
    <location>
        <begin position="1452"/>
        <end position="1471"/>
    </location>
</feature>
<sequence length="1850" mass="208840">MTSEIDVSKTNEILRRRKLRLQQVREQSKDIAKKVRQRAKTEQLQHVVDLDGNKEKQYFQLQEKLVDRLEQLYSKSLQNVGTGHKDALELNSQDMKKKTDLSKLRGREAVAELRKKKQEILDEKKKQLDRKLQAREAANELSREKSVTTVHLLKSKSDDKVLSNQSHINIDSVQNSNNNDNKVLDTDSKKNDIATQWEAEELPKDWEPNVPSLSIPKDDKESQRISENDTEISNKSKRMNLFALSDEMPASLRGSYSNIPLDTHYKPTTTVISEYLQSRQLRLRESEPESIKKPSDDLQSIKQTILRTRASKVDVSGNKTERSKNSIGDSIKKHCITLNNRHNLENNVTVVREENNNDDAYTRALKETLNSNDPEPRKVDHKKVEMRNKVAVAKDKIDKDKSDNTGSPVDRHKKYDWLPVPEGDGNLAIHTLPLDNDAKCNNTVKFSDIDTYHEYRSRHKHTPPSKDDNTNKRTEETVFVEHISSDTDTDSVSSESSLKDTVHEIQKHKSKNDHRLSDGDKIIIYKIVQSKMEKRSKKCKKSRNASKISSNMSKSMEKTKNEGTVEQDNEGFENLSEGIYKAKETGDNVAAIHFAEDDKINVSSNDNYKRNRSTTPHNDHEKDCIRRDISNGDNRTREEAYSAKAPATQPSVTSSTNLYKTADIQKPSKTMQDFDFLKPFDGDHEAAKFYIGASGFLKDNNYEVVIQLKKKETDIIDKSNKKIDNESAQVQAKDKSKVDIEVQYSNDHNLKETAAQTSVNIENIYAENASSETNIKHNPLLTNNEDKIQSVNMENVTDNVQEIGVHTSFKDSFTIPVECPKTDSIAKPATSTYTQTSFSSPNARPVLLHMTSSTSTAYMSPPDFIHPKFLGHIYDPLNQRECEDTPINIENQNCFKVCRCTRSRSSHYNHKKTCKRLSISTNTPPNTARSFQCDISEDLQTNSLECNNSKRIHKGLKKIHKKSHSSHVIQEKHKSLEPNQNTRSGLSHKACTKNVNINPVVKQYVNKLLGLNKGTLKAVQVINQECSAIETPGSSIINDSNNIGKYYKHAENKISLEQIKVMVEQQITKKLQKEVENTKTYSSNILGSEKQINVNSNLARKKHVHKVKSLNISKHFVKTKRSRESHKRDHDVVDRPQPRSSSSNEPCSSHNHFNKNVKENFLARHHFGSKSTFNLRKKCSLPSTTTVRRNNKSPRRRCSVQYSSCDTRHRDAYRLPPNRATATSFSTDSEKSNYREFKKTSKFHPADISTQTSAIDSDINFMKLAENKLHNMEKIADLTERCTKRLSNLAKVLEEVRKNKSLVYGQVSTSDSASESEIKKNTISAQITQSSSRILPENKIQADVREPSKEKIQFVQILTDIPKPSAVLASTSTSSINNDPNGPESKAKSDQSKGRGKPPPALSRVNLKNVHDITAVPHELSTVMEVDSPMSVNLKSNSSRKQLYKESTSSNQEEHPKTQEGTSHEFKEDHSNSGSISQKDKFQHSKASFGSSEESKAQMMDMKLFNEIMLKPFVSLQDYVNQCNGKIEEGSNLEDLIKDNVAHEELSSLHSDGSLPDVISELLKRKIISEPFKLDTGSNGNTNTTSLSSESSMSLLALSKIKKEKKFADKILLKRDNFGETSGTLSLSSNPDLEHAFKKLGMGWASSTLKKTKERLALSSSSNTSSSSLNQLKSKSGAKDGSSVTNEFIPYDHKLNFKNETDNAKNAVQQTSLTNSMTVKEFLTNELAKKITFTNNNSTRNDNEFVSLYETKMPDEIKNASKTREEHSGVLSPIVRARTSTPVQIYRSATYHSTSSSNTSESLFSNAEELSSVKVTSNSLRNHSISDKDDLTIPNYSLRRKGLSDNSKSD</sequence>
<keyword evidence="1" id="KW-0175">Coiled coil</keyword>
<gene>
    <name evidence="3" type="ORF">LSINAPIS_LOCUS9402</name>
</gene>
<feature type="compositionally biased region" description="Low complexity" evidence="2">
    <location>
        <begin position="1658"/>
        <end position="1675"/>
    </location>
</feature>
<feature type="compositionally biased region" description="Polar residues" evidence="2">
    <location>
        <begin position="1369"/>
        <end position="1380"/>
    </location>
</feature>
<feature type="region of interest" description="Disordered" evidence="2">
    <location>
        <begin position="1369"/>
        <end position="1410"/>
    </location>
</feature>
<feature type="compositionally biased region" description="Basic and acidic residues" evidence="2">
    <location>
        <begin position="617"/>
        <end position="641"/>
    </location>
</feature>
<feature type="region of interest" description="Disordered" evidence="2">
    <location>
        <begin position="199"/>
        <end position="229"/>
    </location>
</feature>
<feature type="coiled-coil region" evidence="1">
    <location>
        <begin position="110"/>
        <end position="144"/>
    </location>
</feature>
<feature type="compositionally biased region" description="Basic and acidic residues" evidence="2">
    <location>
        <begin position="216"/>
        <end position="227"/>
    </location>
</feature>
<proteinExistence type="predicted"/>
<feature type="region of interest" description="Disordered" evidence="2">
    <location>
        <begin position="534"/>
        <end position="568"/>
    </location>
</feature>